<protein>
    <recommendedName>
        <fullName evidence="2">Solute-binding protein family 5 domain-containing protein</fullName>
    </recommendedName>
</protein>
<dbReference type="GO" id="GO:0015833">
    <property type="term" value="P:peptide transport"/>
    <property type="evidence" value="ECO:0007669"/>
    <property type="project" value="TreeGrafter"/>
</dbReference>
<reference evidence="3" key="1">
    <citation type="submission" date="2020-12" db="EMBL/GenBank/DDBJ databases">
        <title>Genomic characterization of non-nitrogen-fixing Frankia strains.</title>
        <authorList>
            <person name="Carlos-Shanley C."/>
            <person name="Guerra T."/>
            <person name="Hahn D."/>
        </authorList>
    </citation>
    <scope>NUCLEOTIDE SEQUENCE</scope>
    <source>
        <strain evidence="3">CN6</strain>
    </source>
</reference>
<dbReference type="InterPro" id="IPR039424">
    <property type="entry name" value="SBP_5"/>
</dbReference>
<dbReference type="SUPFAM" id="SSF53850">
    <property type="entry name" value="Periplasmic binding protein-like II"/>
    <property type="match status" value="1"/>
</dbReference>
<dbReference type="GO" id="GO:0043190">
    <property type="term" value="C:ATP-binding cassette (ABC) transporter complex"/>
    <property type="evidence" value="ECO:0007669"/>
    <property type="project" value="InterPro"/>
</dbReference>
<proteinExistence type="predicted"/>
<feature type="domain" description="Solute-binding protein family 5" evidence="2">
    <location>
        <begin position="69"/>
        <end position="395"/>
    </location>
</feature>
<dbReference type="RefSeq" id="WP_203002233.1">
    <property type="nucleotide sequence ID" value="NZ_JADWYU010000246.1"/>
</dbReference>
<accession>A0A937UTU8</accession>
<keyword evidence="4" id="KW-1185">Reference proteome</keyword>
<evidence type="ECO:0000259" key="2">
    <source>
        <dbReference type="Pfam" id="PF00496"/>
    </source>
</evidence>
<evidence type="ECO:0000256" key="1">
    <source>
        <dbReference type="SAM" id="MobiDB-lite"/>
    </source>
</evidence>
<dbReference type="GO" id="GO:1904680">
    <property type="term" value="F:peptide transmembrane transporter activity"/>
    <property type="evidence" value="ECO:0007669"/>
    <property type="project" value="TreeGrafter"/>
</dbReference>
<dbReference type="InterPro" id="IPR000914">
    <property type="entry name" value="SBP_5_dom"/>
</dbReference>
<gene>
    <name evidence="3" type="ORF">I7412_41095</name>
</gene>
<dbReference type="PIRSF" id="PIRSF002741">
    <property type="entry name" value="MppA"/>
    <property type="match status" value="1"/>
</dbReference>
<sequence>MATVLAITGCSSSSDNSDDGSGQGPSGTVRVGIEEIPSQWVPGTDNGYAWVRVPYETLVGRAPDDPTQISPQLATKWEQTPESITFTLRDDVTFHDGTPFNAEAAKFNLEYVIEQAGPFSAGLSSISSIETPDELTLVLNLARPTQSLLSALTGRGGVMASPAAIEDGTIDDHPVGTGPWAYDQSLSVPGSEVGFSLYDGYWDIDNVGVRQIVLVAIDDSDARINALLTGEVDLGDVLVAQADQARDGGLEVDVFPGVHYGLLLLDRGPGGALEDLAVRRATCQSIDSEGLAAVGGGEYLTATNQRFQEGEYGHNGDIPPLKFDATAAEPQLDGVPPLTMLAFEQTQLFAEAISGMLGEVGVTLDVQTVTAGEYFTGWYAGTNSMGLGDNTDLTPEEWYTRWFAADAPGNPAGVESPELAAAAEKALAETGVAAAEPLWSDVMGIIAQESLVCNETIVNQAMGYKPGQVEGVQTVTWEASSVVFKSLRKGN</sequence>
<evidence type="ECO:0000313" key="3">
    <source>
        <dbReference type="EMBL" id="MBL7633448.1"/>
    </source>
</evidence>
<evidence type="ECO:0000313" key="4">
    <source>
        <dbReference type="Proteomes" id="UP000604475"/>
    </source>
</evidence>
<dbReference type="PANTHER" id="PTHR30290">
    <property type="entry name" value="PERIPLASMIC BINDING COMPONENT OF ABC TRANSPORTER"/>
    <property type="match status" value="1"/>
</dbReference>
<dbReference type="Gene3D" id="3.40.190.10">
    <property type="entry name" value="Periplasmic binding protein-like II"/>
    <property type="match status" value="1"/>
</dbReference>
<dbReference type="Proteomes" id="UP000604475">
    <property type="component" value="Unassembled WGS sequence"/>
</dbReference>
<organism evidence="3 4">
    <name type="scientific">Frankia nepalensis</name>
    <dbReference type="NCBI Taxonomy" id="1836974"/>
    <lineage>
        <taxon>Bacteria</taxon>
        <taxon>Bacillati</taxon>
        <taxon>Actinomycetota</taxon>
        <taxon>Actinomycetes</taxon>
        <taxon>Frankiales</taxon>
        <taxon>Frankiaceae</taxon>
        <taxon>Frankia</taxon>
    </lineage>
</organism>
<dbReference type="Gene3D" id="3.10.105.10">
    <property type="entry name" value="Dipeptide-binding Protein, Domain 3"/>
    <property type="match status" value="1"/>
</dbReference>
<feature type="region of interest" description="Disordered" evidence="1">
    <location>
        <begin position="1"/>
        <end position="29"/>
    </location>
</feature>
<name>A0A937UTU8_9ACTN</name>
<dbReference type="AlphaFoldDB" id="A0A937UTU8"/>
<dbReference type="InterPro" id="IPR030678">
    <property type="entry name" value="Peptide/Ni-bd"/>
</dbReference>
<dbReference type="Pfam" id="PF00496">
    <property type="entry name" value="SBP_bac_5"/>
    <property type="match status" value="1"/>
</dbReference>
<dbReference type="GO" id="GO:0042597">
    <property type="term" value="C:periplasmic space"/>
    <property type="evidence" value="ECO:0007669"/>
    <property type="project" value="UniProtKB-ARBA"/>
</dbReference>
<dbReference type="EMBL" id="JAEACQ010000382">
    <property type="protein sequence ID" value="MBL7633448.1"/>
    <property type="molecule type" value="Genomic_DNA"/>
</dbReference>
<comment type="caution">
    <text evidence="3">The sequence shown here is derived from an EMBL/GenBank/DDBJ whole genome shotgun (WGS) entry which is preliminary data.</text>
</comment>